<organism evidence="8 9">
    <name type="scientific">Hortaea werneckii EXF-2000</name>
    <dbReference type="NCBI Taxonomy" id="1157616"/>
    <lineage>
        <taxon>Eukaryota</taxon>
        <taxon>Fungi</taxon>
        <taxon>Dikarya</taxon>
        <taxon>Ascomycota</taxon>
        <taxon>Pezizomycotina</taxon>
        <taxon>Dothideomycetes</taxon>
        <taxon>Dothideomycetidae</taxon>
        <taxon>Mycosphaerellales</taxon>
        <taxon>Teratosphaeriaceae</taxon>
        <taxon>Hortaea</taxon>
    </lineage>
</organism>
<comment type="similarity">
    <text evidence="2">Belongs to the MSOX/MTOX family.</text>
</comment>
<dbReference type="InterPro" id="IPR036188">
    <property type="entry name" value="FAD/NAD-bd_sf"/>
</dbReference>
<comment type="cofactor">
    <cofactor evidence="1">
        <name>FAD</name>
        <dbReference type="ChEBI" id="CHEBI:57692"/>
    </cofactor>
</comment>
<keyword evidence="9" id="KW-1185">Reference proteome</keyword>
<sequence>MADLVELDSLEIKVIIDNELDPVSPCPNEAVQQYGSLKDMGVNGAAIHGTRGAAQRELRMDGICCSAHGLSLMITAVKGDQRRTMLFDTGPEESAWERNAKRLQADIGKIETIHLSHWHRDHSGGMLKAVKMINEAKQQSDSVSVDLHPDRPDYRGIMASEPVSLEADPTFDEIAGVGGKVQKNDKAHTILDGSFSISGEIPRVTPYEAGLRRGIRYIASRDAWEEDTLIRDERLVMCKLKGKGIVMFTGCSHAGVVNAAKHAVELGNGTPLYAVMGGFHLGDAEPDVIKNTTTDLKALDAKLFLAGTFIDSFVIPGRNAAMEQNPEPSVLIIGGGIFGTSTAYHLSLQYKDPSRITILDRTPSPPEPAASNDINKIIRADYSSPFYCDLAYEALDAWATWPELKDFYYRTGWIMLDEEGSDLAERIRKVFRDRNHDPTEDVKLSELNQRWKGVLEGTETRGFKDAYWNPEAGWCDATTATSALMHAAINRGVNYAVGEVAHFHSNDTGIGSVELSNTRHLFADKFVVSTGAWTSSLLSPLEDRLNIAETDRIEQQASAAGVAVAHYRMSDTQMTHLSEMPVVVYGGNGEVIPPPAQNRLLKFTNSNTFTNTITTKSGHRISVPLEQDQHIVSSRLRRETEQTMVDRVMPTFARGKEAAYWRLCWDARTPTQDWLLDRHPDPRLRNLFLAVGGSFHSYKFLPTAGKYMANVLLGRSNGVEKDEAWAWKSTRSEGGGAHPKTAPKRELKDVWDDDLGSRL</sequence>
<evidence type="ECO:0000256" key="2">
    <source>
        <dbReference type="ARBA" id="ARBA00010989"/>
    </source>
</evidence>
<evidence type="ECO:0000256" key="6">
    <source>
        <dbReference type="SAM" id="MobiDB-lite"/>
    </source>
</evidence>
<gene>
    <name evidence="8" type="ORF">BTJ68_13734</name>
</gene>
<dbReference type="STRING" id="1157616.A0A1Z5STY2"/>
<dbReference type="SUPFAM" id="SSF51905">
    <property type="entry name" value="FAD/NAD(P)-binding domain"/>
    <property type="match status" value="1"/>
</dbReference>
<evidence type="ECO:0000313" key="9">
    <source>
        <dbReference type="Proteomes" id="UP000194280"/>
    </source>
</evidence>
<evidence type="ECO:0000256" key="1">
    <source>
        <dbReference type="ARBA" id="ARBA00001974"/>
    </source>
</evidence>
<keyword evidence="3" id="KW-0285">Flavoprotein</keyword>
<dbReference type="VEuPathDB" id="FungiDB:BTJ68_13734"/>
<dbReference type="Gene3D" id="3.60.15.10">
    <property type="entry name" value="Ribonuclease Z/Hydroxyacylglutathione hydrolase-like"/>
    <property type="match status" value="1"/>
</dbReference>
<dbReference type="GO" id="GO:0008115">
    <property type="term" value="F:sarcosine oxidase activity"/>
    <property type="evidence" value="ECO:0007669"/>
    <property type="project" value="TreeGrafter"/>
</dbReference>
<comment type="caution">
    <text evidence="8">The sequence shown here is derived from an EMBL/GenBank/DDBJ whole genome shotgun (WGS) entry which is preliminary data.</text>
</comment>
<dbReference type="InterPro" id="IPR045170">
    <property type="entry name" value="MTOX"/>
</dbReference>
<reference evidence="8 9" key="1">
    <citation type="submission" date="2017-01" db="EMBL/GenBank/DDBJ databases">
        <title>The recent genome duplication of the halophilic yeast Hortaea werneckii: insights from long-read sequencing.</title>
        <authorList>
            <person name="Sinha S."/>
            <person name="Flibotte S."/>
            <person name="Neira M."/>
            <person name="Lenassi M."/>
            <person name="Gostincar C."/>
            <person name="Stajich J.E."/>
            <person name="Nislow C.E."/>
        </authorList>
    </citation>
    <scope>NUCLEOTIDE SEQUENCE [LARGE SCALE GENOMIC DNA]</scope>
    <source>
        <strain evidence="8 9">EXF-2000</strain>
    </source>
</reference>
<dbReference type="InterPro" id="IPR006076">
    <property type="entry name" value="FAD-dep_OxRdtase"/>
</dbReference>
<dbReference type="InterPro" id="IPR036866">
    <property type="entry name" value="RibonucZ/Hydroxyglut_hydro"/>
</dbReference>
<proteinExistence type="inferred from homology"/>
<dbReference type="GO" id="GO:0050660">
    <property type="term" value="F:flavin adenine dinucleotide binding"/>
    <property type="evidence" value="ECO:0007669"/>
    <property type="project" value="InterPro"/>
</dbReference>
<feature type="region of interest" description="Disordered" evidence="6">
    <location>
        <begin position="729"/>
        <end position="759"/>
    </location>
</feature>
<evidence type="ECO:0000313" key="8">
    <source>
        <dbReference type="EMBL" id="OTA24262.1"/>
    </source>
</evidence>
<dbReference type="GO" id="GO:0051698">
    <property type="term" value="F:saccharopine oxidase activity"/>
    <property type="evidence" value="ECO:0007669"/>
    <property type="project" value="TreeGrafter"/>
</dbReference>
<dbReference type="InParanoid" id="A0A1Z5STY2"/>
<evidence type="ECO:0000256" key="5">
    <source>
        <dbReference type="ARBA" id="ARBA00023002"/>
    </source>
</evidence>
<dbReference type="Proteomes" id="UP000194280">
    <property type="component" value="Unassembled WGS sequence"/>
</dbReference>
<dbReference type="Gene3D" id="3.30.9.10">
    <property type="entry name" value="D-Amino Acid Oxidase, subunit A, domain 2"/>
    <property type="match status" value="1"/>
</dbReference>
<dbReference type="EMBL" id="MUNK01000252">
    <property type="protein sequence ID" value="OTA24262.1"/>
    <property type="molecule type" value="Genomic_DNA"/>
</dbReference>
<name>A0A1Z5STY2_HORWE</name>
<dbReference type="PANTHER" id="PTHR10961">
    <property type="entry name" value="PEROXISOMAL SARCOSINE OXIDASE"/>
    <property type="match status" value="1"/>
</dbReference>
<evidence type="ECO:0000259" key="7">
    <source>
        <dbReference type="Pfam" id="PF01266"/>
    </source>
</evidence>
<dbReference type="Pfam" id="PF01266">
    <property type="entry name" value="DAO"/>
    <property type="match status" value="1"/>
</dbReference>
<evidence type="ECO:0000256" key="4">
    <source>
        <dbReference type="ARBA" id="ARBA00022827"/>
    </source>
</evidence>
<dbReference type="AlphaFoldDB" id="A0A1Z5STY2"/>
<dbReference type="PANTHER" id="PTHR10961:SF37">
    <property type="entry name" value="FAD DEPENDENT OXIDOREDUCTASE DOMAIN-CONTAINING PROTEIN"/>
    <property type="match status" value="1"/>
</dbReference>
<protein>
    <recommendedName>
        <fullName evidence="7">FAD dependent oxidoreductase domain-containing protein</fullName>
    </recommendedName>
</protein>
<dbReference type="SUPFAM" id="SSF56281">
    <property type="entry name" value="Metallo-hydrolase/oxidoreductase"/>
    <property type="match status" value="1"/>
</dbReference>
<keyword evidence="5" id="KW-0560">Oxidoreductase</keyword>
<evidence type="ECO:0000256" key="3">
    <source>
        <dbReference type="ARBA" id="ARBA00022630"/>
    </source>
</evidence>
<keyword evidence="4" id="KW-0274">FAD</keyword>
<dbReference type="Gene3D" id="3.50.50.60">
    <property type="entry name" value="FAD/NAD(P)-binding domain"/>
    <property type="match status" value="1"/>
</dbReference>
<dbReference type="CDD" id="cd07713">
    <property type="entry name" value="DHPS-like_MBL-fold"/>
    <property type="match status" value="1"/>
</dbReference>
<feature type="domain" description="FAD dependent oxidoreductase" evidence="7">
    <location>
        <begin position="330"/>
        <end position="710"/>
    </location>
</feature>
<feature type="compositionally biased region" description="Basic and acidic residues" evidence="6">
    <location>
        <begin position="743"/>
        <end position="759"/>
    </location>
</feature>
<dbReference type="InterPro" id="IPR041712">
    <property type="entry name" value="DHPS-like_MBL-fold"/>
</dbReference>
<accession>A0A1Z5STY2</accession>